<dbReference type="Pfam" id="PF14559">
    <property type="entry name" value="TPR_19"/>
    <property type="match status" value="1"/>
</dbReference>
<feature type="chain" id="PRO_5014929528" description="Tetratricopeptide repeat protein" evidence="4">
    <location>
        <begin position="21"/>
        <end position="342"/>
    </location>
</feature>
<feature type="signal peptide" evidence="4">
    <location>
        <begin position="1"/>
        <end position="20"/>
    </location>
</feature>
<dbReference type="Gene3D" id="1.25.40.10">
    <property type="entry name" value="Tetratricopeptide repeat domain"/>
    <property type="match status" value="2"/>
</dbReference>
<sequence>MKSLKSIVLLFAAFSLTLFAVEQSHAQDARNEAIDLYNQAQELAGSGDFDNSIDLYRDALEIAQENDLNDITELIVERIPRVASSRASNAYRGYQNERSLESANNALEAFQEAKEIAEEFGNDQVKQQATAAIPQLYYIRSVLEFRAENYDAALADLDTAIELNENYATAYYQKAIVIKEQSPDDVDTWLEWFDTAIEVGERANDNRTVENAREGAAEELIYRAVNLFEDEQYNRALELLERVEQYDSQSADAQYRMAAIHNERGRWDQALQHATRALEYESGGVNDQAKIYFEMGMAYKGQGEKDKACEAFENARYGDFTEPANHELQFELKCEGHTPTGR</sequence>
<dbReference type="SUPFAM" id="SSF48452">
    <property type="entry name" value="TPR-like"/>
    <property type="match status" value="2"/>
</dbReference>
<reference evidence="5 6" key="1">
    <citation type="submission" date="2017-11" db="EMBL/GenBank/DDBJ databases">
        <title>Rhodohalobacter 15182 sp. nov., isolated from a salt lake.</title>
        <authorList>
            <person name="Han S."/>
        </authorList>
    </citation>
    <scope>NUCLEOTIDE SEQUENCE [LARGE SCALE GENOMIC DNA]</scope>
    <source>
        <strain evidence="5 6">15182</strain>
    </source>
</reference>
<organism evidence="5 6">
    <name type="scientific">Rhodohalobacter barkolensis</name>
    <dbReference type="NCBI Taxonomy" id="2053187"/>
    <lineage>
        <taxon>Bacteria</taxon>
        <taxon>Pseudomonadati</taxon>
        <taxon>Balneolota</taxon>
        <taxon>Balneolia</taxon>
        <taxon>Balneolales</taxon>
        <taxon>Balneolaceae</taxon>
        <taxon>Rhodohalobacter</taxon>
    </lineage>
</organism>
<dbReference type="RefSeq" id="WP_101072465.1">
    <property type="nucleotide sequence ID" value="NZ_PISP01000001.1"/>
</dbReference>
<dbReference type="PANTHER" id="PTHR44858">
    <property type="entry name" value="TETRATRICOPEPTIDE REPEAT PROTEIN 6"/>
    <property type="match status" value="1"/>
</dbReference>
<proteinExistence type="predicted"/>
<dbReference type="SMART" id="SM00028">
    <property type="entry name" value="TPR"/>
    <property type="match status" value="5"/>
</dbReference>
<dbReference type="InterPro" id="IPR011990">
    <property type="entry name" value="TPR-like_helical_dom_sf"/>
</dbReference>
<keyword evidence="4" id="KW-0732">Signal</keyword>
<dbReference type="Pfam" id="PF13181">
    <property type="entry name" value="TPR_8"/>
    <property type="match status" value="2"/>
</dbReference>
<dbReference type="InterPro" id="IPR019734">
    <property type="entry name" value="TPR_rpt"/>
</dbReference>
<evidence type="ECO:0000256" key="2">
    <source>
        <dbReference type="ARBA" id="ARBA00022803"/>
    </source>
</evidence>
<protein>
    <recommendedName>
        <fullName evidence="7">Tetratricopeptide repeat protein</fullName>
    </recommendedName>
</protein>
<keyword evidence="1" id="KW-0677">Repeat</keyword>
<evidence type="ECO:0008006" key="7">
    <source>
        <dbReference type="Google" id="ProtNLM"/>
    </source>
</evidence>
<accession>A0A2N0VLI6</accession>
<feature type="repeat" description="TPR" evidence="3">
    <location>
        <begin position="134"/>
        <end position="167"/>
    </location>
</feature>
<dbReference type="PROSITE" id="PS50005">
    <property type="entry name" value="TPR"/>
    <property type="match status" value="1"/>
</dbReference>
<dbReference type="InterPro" id="IPR050498">
    <property type="entry name" value="Ycf3"/>
</dbReference>
<evidence type="ECO:0000256" key="1">
    <source>
        <dbReference type="ARBA" id="ARBA00022737"/>
    </source>
</evidence>
<evidence type="ECO:0000256" key="4">
    <source>
        <dbReference type="SAM" id="SignalP"/>
    </source>
</evidence>
<dbReference type="OrthoDB" id="1523318at2"/>
<dbReference type="Proteomes" id="UP000233398">
    <property type="component" value="Unassembled WGS sequence"/>
</dbReference>
<keyword evidence="2 3" id="KW-0802">TPR repeat</keyword>
<dbReference type="PANTHER" id="PTHR44858:SF1">
    <property type="entry name" value="UDP-N-ACETYLGLUCOSAMINE--PEPTIDE N-ACETYLGLUCOSAMINYLTRANSFERASE SPINDLY-RELATED"/>
    <property type="match status" value="1"/>
</dbReference>
<name>A0A2N0VLI6_9BACT</name>
<comment type="caution">
    <text evidence="5">The sequence shown here is derived from an EMBL/GenBank/DDBJ whole genome shotgun (WGS) entry which is preliminary data.</text>
</comment>
<keyword evidence="6" id="KW-1185">Reference proteome</keyword>
<evidence type="ECO:0000313" key="5">
    <source>
        <dbReference type="EMBL" id="PKD45060.1"/>
    </source>
</evidence>
<dbReference type="EMBL" id="PISP01000001">
    <property type="protein sequence ID" value="PKD45060.1"/>
    <property type="molecule type" value="Genomic_DNA"/>
</dbReference>
<evidence type="ECO:0000313" key="6">
    <source>
        <dbReference type="Proteomes" id="UP000233398"/>
    </source>
</evidence>
<gene>
    <name evidence="5" type="ORF">CWD77_06285</name>
</gene>
<evidence type="ECO:0000256" key="3">
    <source>
        <dbReference type="PROSITE-ProRule" id="PRU00339"/>
    </source>
</evidence>
<dbReference type="AlphaFoldDB" id="A0A2N0VLI6"/>